<name>A0AA38M851_9CUCU</name>
<dbReference type="EMBL" id="JALNTZ010000007">
    <property type="protein sequence ID" value="KAJ3646629.1"/>
    <property type="molecule type" value="Genomic_DNA"/>
</dbReference>
<sequence>MDLINDSALLRAAANRALRYASSGRGRCCPTARIRERSELRHVSFSMLPPIRAGNNMNMSNLGTTKGRYSNRNGKDCTVYMHSTIWQRRFLTVYLTHPKLILLMT</sequence>
<evidence type="ECO:0000313" key="2">
    <source>
        <dbReference type="Proteomes" id="UP001168821"/>
    </source>
</evidence>
<reference evidence="1" key="1">
    <citation type="journal article" date="2023" name="G3 (Bethesda)">
        <title>Whole genome assemblies of Zophobas morio and Tenebrio molitor.</title>
        <authorList>
            <person name="Kaur S."/>
            <person name="Stinson S.A."/>
            <person name="diCenzo G.C."/>
        </authorList>
    </citation>
    <scope>NUCLEOTIDE SEQUENCE</scope>
    <source>
        <strain evidence="1">QUZm001</strain>
    </source>
</reference>
<gene>
    <name evidence="1" type="ORF">Zmor_024208</name>
</gene>
<protein>
    <submittedName>
        <fullName evidence="1">Uncharacterized protein</fullName>
    </submittedName>
</protein>
<comment type="caution">
    <text evidence="1">The sequence shown here is derived from an EMBL/GenBank/DDBJ whole genome shotgun (WGS) entry which is preliminary data.</text>
</comment>
<dbReference type="Proteomes" id="UP001168821">
    <property type="component" value="Unassembled WGS sequence"/>
</dbReference>
<keyword evidence="2" id="KW-1185">Reference proteome</keyword>
<evidence type="ECO:0000313" key="1">
    <source>
        <dbReference type="EMBL" id="KAJ3646629.1"/>
    </source>
</evidence>
<proteinExistence type="predicted"/>
<organism evidence="1 2">
    <name type="scientific">Zophobas morio</name>
    <dbReference type="NCBI Taxonomy" id="2755281"/>
    <lineage>
        <taxon>Eukaryota</taxon>
        <taxon>Metazoa</taxon>
        <taxon>Ecdysozoa</taxon>
        <taxon>Arthropoda</taxon>
        <taxon>Hexapoda</taxon>
        <taxon>Insecta</taxon>
        <taxon>Pterygota</taxon>
        <taxon>Neoptera</taxon>
        <taxon>Endopterygota</taxon>
        <taxon>Coleoptera</taxon>
        <taxon>Polyphaga</taxon>
        <taxon>Cucujiformia</taxon>
        <taxon>Tenebrionidae</taxon>
        <taxon>Zophobas</taxon>
    </lineage>
</organism>
<accession>A0AA38M851</accession>
<dbReference type="AlphaFoldDB" id="A0AA38M851"/>